<keyword evidence="2" id="KW-1185">Reference proteome</keyword>
<reference evidence="1 2" key="1">
    <citation type="submission" date="2016-07" db="EMBL/GenBank/DDBJ databases">
        <title>Pervasive Adenine N6-methylation of Active Genes in Fungi.</title>
        <authorList>
            <consortium name="DOE Joint Genome Institute"/>
            <person name="Mondo S.J."/>
            <person name="Dannebaum R.O."/>
            <person name="Kuo R.C."/>
            <person name="Labutti K."/>
            <person name="Haridas S."/>
            <person name="Kuo A."/>
            <person name="Salamov A."/>
            <person name="Ahrendt S.R."/>
            <person name="Lipzen A."/>
            <person name="Sullivan W."/>
            <person name="Andreopoulos W.B."/>
            <person name="Clum A."/>
            <person name="Lindquist E."/>
            <person name="Daum C."/>
            <person name="Ramamoorthy G.K."/>
            <person name="Gryganskyi A."/>
            <person name="Culley D."/>
            <person name="Magnuson J.K."/>
            <person name="James T.Y."/>
            <person name="O'Malley M.A."/>
            <person name="Stajich J.E."/>
            <person name="Spatafora J.W."/>
            <person name="Visel A."/>
            <person name="Grigoriev I.V."/>
        </authorList>
    </citation>
    <scope>NUCLEOTIDE SEQUENCE [LARGE SCALE GENOMIC DNA]</scope>
    <source>
        <strain evidence="1 2">JEL800</strain>
    </source>
</reference>
<dbReference type="AlphaFoldDB" id="A0A1Y2BPF1"/>
<proteinExistence type="predicted"/>
<dbReference type="Proteomes" id="UP000193642">
    <property type="component" value="Unassembled WGS sequence"/>
</dbReference>
<gene>
    <name evidence="1" type="ORF">BCR33DRAFT_721991</name>
</gene>
<feature type="non-terminal residue" evidence="1">
    <location>
        <position position="1"/>
    </location>
</feature>
<dbReference type="OrthoDB" id="2159193at2759"/>
<evidence type="ECO:0000313" key="1">
    <source>
        <dbReference type="EMBL" id="ORY36467.1"/>
    </source>
</evidence>
<dbReference type="EMBL" id="MCGO01000055">
    <property type="protein sequence ID" value="ORY36467.1"/>
    <property type="molecule type" value="Genomic_DNA"/>
</dbReference>
<sequence>MPLVWYKWKLAYDDETLLAEQSFNGIAQNLVQAVSSAWPFIMLGTIVSANSVVGLDGTLQQSYYDRLTDESQYFSFFGTNSQVGMFLRVEAGEQETQIKNYFLNLVGPNLGSNSTFNFFGQYANGTRFLSQNQPFYYVTYYRSKANIPAARGTFGFNAWSDTL</sequence>
<protein>
    <submittedName>
        <fullName evidence="1">Uncharacterized protein</fullName>
    </submittedName>
</protein>
<name>A0A1Y2BPF1_9FUNG</name>
<comment type="caution">
    <text evidence="1">The sequence shown here is derived from an EMBL/GenBank/DDBJ whole genome shotgun (WGS) entry which is preliminary data.</text>
</comment>
<organism evidence="1 2">
    <name type="scientific">Rhizoclosmatium globosum</name>
    <dbReference type="NCBI Taxonomy" id="329046"/>
    <lineage>
        <taxon>Eukaryota</taxon>
        <taxon>Fungi</taxon>
        <taxon>Fungi incertae sedis</taxon>
        <taxon>Chytridiomycota</taxon>
        <taxon>Chytridiomycota incertae sedis</taxon>
        <taxon>Chytridiomycetes</taxon>
        <taxon>Chytridiales</taxon>
        <taxon>Chytriomycetaceae</taxon>
        <taxon>Rhizoclosmatium</taxon>
    </lineage>
</organism>
<evidence type="ECO:0000313" key="2">
    <source>
        <dbReference type="Proteomes" id="UP000193642"/>
    </source>
</evidence>
<accession>A0A1Y2BPF1</accession>